<evidence type="ECO:0000256" key="1">
    <source>
        <dbReference type="ARBA" id="ARBA00001528"/>
    </source>
</evidence>
<dbReference type="STRING" id="984486.A0A1E3QSS6"/>
<dbReference type="GO" id="GO:0004372">
    <property type="term" value="F:glycine hydroxymethyltransferase activity"/>
    <property type="evidence" value="ECO:0007669"/>
    <property type="project" value="UniProtKB-EC"/>
</dbReference>
<dbReference type="EC" id="2.1.2.1" evidence="6"/>
<name>A0A1E3QSS6_9ASCO</name>
<keyword evidence="7 11" id="KW-0663">Pyridoxal phosphate</keyword>
<dbReference type="SUPFAM" id="SSF53383">
    <property type="entry name" value="PLP-dependent transferases"/>
    <property type="match status" value="1"/>
</dbReference>
<dbReference type="AlphaFoldDB" id="A0A1E3QSS6"/>
<dbReference type="OrthoDB" id="10265628at2759"/>
<dbReference type="PANTHER" id="PTHR11680">
    <property type="entry name" value="SERINE HYDROXYMETHYLTRANSFERASE"/>
    <property type="match status" value="1"/>
</dbReference>
<dbReference type="InterPro" id="IPR015421">
    <property type="entry name" value="PyrdxlP-dep_Trfase_major"/>
</dbReference>
<proteinExistence type="inferred from homology"/>
<evidence type="ECO:0000256" key="3">
    <source>
        <dbReference type="ARBA" id="ARBA00002224"/>
    </source>
</evidence>
<dbReference type="CDD" id="cd00378">
    <property type="entry name" value="SHMT"/>
    <property type="match status" value="1"/>
</dbReference>
<dbReference type="GO" id="GO:0019264">
    <property type="term" value="P:glycine biosynthetic process from serine"/>
    <property type="evidence" value="ECO:0007669"/>
    <property type="project" value="InterPro"/>
</dbReference>
<dbReference type="GO" id="GO:0035999">
    <property type="term" value="P:tetrahydrofolate interconversion"/>
    <property type="evidence" value="ECO:0007669"/>
    <property type="project" value="UniProtKB-UniPathway"/>
</dbReference>
<evidence type="ECO:0000256" key="4">
    <source>
        <dbReference type="ARBA" id="ARBA00004777"/>
    </source>
</evidence>
<reference evidence="14" key="1">
    <citation type="submission" date="2016-05" db="EMBL/GenBank/DDBJ databases">
        <title>Comparative genomics of biotechnologically important yeasts.</title>
        <authorList>
            <consortium name="DOE Joint Genome Institute"/>
            <person name="Riley R."/>
            <person name="Haridas S."/>
            <person name="Wolfe K.H."/>
            <person name="Lopes M.R."/>
            <person name="Hittinger C.T."/>
            <person name="Goker M."/>
            <person name="Salamov A."/>
            <person name="Wisecaver J."/>
            <person name="Long T.M."/>
            <person name="Aerts A.L."/>
            <person name="Barry K."/>
            <person name="Choi C."/>
            <person name="Clum A."/>
            <person name="Coughlan A.Y."/>
            <person name="Deshpande S."/>
            <person name="Douglass A.P."/>
            <person name="Hanson S.J."/>
            <person name="Klenk H.-P."/>
            <person name="Labutti K."/>
            <person name="Lapidus A."/>
            <person name="Lindquist E."/>
            <person name="Lipzen A."/>
            <person name="Meier-Kolthoff J.P."/>
            <person name="Ohm R.A."/>
            <person name="Otillar R.P."/>
            <person name="Pangilinan J."/>
            <person name="Peng Y."/>
            <person name="Rokas A."/>
            <person name="Rosa C.A."/>
            <person name="Scheuner C."/>
            <person name="Sibirny A.A."/>
            <person name="Slot J.C."/>
            <person name="Stielow J.B."/>
            <person name="Sun H."/>
            <person name="Kurtzman C.P."/>
            <person name="Blackwell M."/>
            <person name="Grigoriev I.V."/>
            <person name="Jeffries T.W."/>
        </authorList>
    </citation>
    <scope>NUCLEOTIDE SEQUENCE [LARGE SCALE GENOMIC DNA]</scope>
    <source>
        <strain evidence="14">NRRL Y-12698</strain>
    </source>
</reference>
<evidence type="ECO:0000256" key="5">
    <source>
        <dbReference type="ARBA" id="ARBA00006376"/>
    </source>
</evidence>
<comment type="function">
    <text evidence="3">Interconversion of serine and glycine.</text>
</comment>
<accession>A0A1E3QSS6</accession>
<dbReference type="Gene3D" id="3.90.1150.10">
    <property type="entry name" value="Aspartate Aminotransferase, domain 1"/>
    <property type="match status" value="1"/>
</dbReference>
<feature type="domain" description="Serine hydroxymethyltransferase-like" evidence="12">
    <location>
        <begin position="61"/>
        <end position="468"/>
    </location>
</feature>
<comment type="similarity">
    <text evidence="5">Belongs to the SHMT family.</text>
</comment>
<protein>
    <recommendedName>
        <fullName evidence="10">Serine hydroxymethyltransferase, mitochondrial</fullName>
        <ecNumber evidence="6">2.1.2.1</ecNumber>
    </recommendedName>
    <alternativeName>
        <fullName evidence="9">Glycine hydroxymethyltransferase</fullName>
    </alternativeName>
    <alternativeName>
        <fullName evidence="8">Serine methylase</fullName>
    </alternativeName>
</protein>
<dbReference type="Pfam" id="PF00464">
    <property type="entry name" value="SHMT"/>
    <property type="match status" value="1"/>
</dbReference>
<organism evidence="13 14">
    <name type="scientific">Babjeviella inositovora NRRL Y-12698</name>
    <dbReference type="NCBI Taxonomy" id="984486"/>
    <lineage>
        <taxon>Eukaryota</taxon>
        <taxon>Fungi</taxon>
        <taxon>Dikarya</taxon>
        <taxon>Ascomycota</taxon>
        <taxon>Saccharomycotina</taxon>
        <taxon>Pichiomycetes</taxon>
        <taxon>Serinales incertae sedis</taxon>
        <taxon>Babjeviella</taxon>
    </lineage>
</organism>
<dbReference type="GO" id="GO:0030170">
    <property type="term" value="F:pyridoxal phosphate binding"/>
    <property type="evidence" value="ECO:0007669"/>
    <property type="project" value="InterPro"/>
</dbReference>
<feature type="modified residue" description="N6-(pyridoxal phosphate)lysine" evidence="11">
    <location>
        <position position="296"/>
    </location>
</feature>
<dbReference type="InterPro" id="IPR015424">
    <property type="entry name" value="PyrdxlP-dep_Trfase"/>
</dbReference>
<evidence type="ECO:0000256" key="2">
    <source>
        <dbReference type="ARBA" id="ARBA00001933"/>
    </source>
</evidence>
<evidence type="ECO:0000256" key="10">
    <source>
        <dbReference type="ARBA" id="ARBA00040430"/>
    </source>
</evidence>
<dbReference type="Gene3D" id="3.40.640.10">
    <property type="entry name" value="Type I PLP-dependent aspartate aminotransferase-like (Major domain)"/>
    <property type="match status" value="1"/>
</dbReference>
<comment type="pathway">
    <text evidence="4">One-carbon metabolism; tetrahydrofolate interconversion.</text>
</comment>
<evidence type="ECO:0000313" key="13">
    <source>
        <dbReference type="EMBL" id="ODQ80765.1"/>
    </source>
</evidence>
<dbReference type="PIRSF" id="PIRSF000412">
    <property type="entry name" value="SHMT"/>
    <property type="match status" value="1"/>
</dbReference>
<dbReference type="InterPro" id="IPR039429">
    <property type="entry name" value="SHMT-like_dom"/>
</dbReference>
<evidence type="ECO:0000256" key="6">
    <source>
        <dbReference type="ARBA" id="ARBA00012256"/>
    </source>
</evidence>
<evidence type="ECO:0000259" key="12">
    <source>
        <dbReference type="Pfam" id="PF00464"/>
    </source>
</evidence>
<dbReference type="UniPathway" id="UPA00193"/>
<dbReference type="InterPro" id="IPR015422">
    <property type="entry name" value="PyrdxlP-dep_Trfase_small"/>
</dbReference>
<dbReference type="Proteomes" id="UP000094336">
    <property type="component" value="Unassembled WGS sequence"/>
</dbReference>
<sequence length="528" mass="57955">MSSLGPSNLRKLATSSTIRPILTSIFKKGSAEVAANTATETPKSKSAFANVANQHFLNQKIKEADPDMADILNQERARQRNSLTLISAENFTSQAVLTLLGSEFQNKYSEGGLVGERYYGGNDVVDACEKLCQERALGLFGLNPDQWGVNVQPLLGAIANLYVYTSLLKTGDKIMGLDMPADKQNGGYIAQYYDTKMFRVTGAEGLLDYDLLATRVQRFKPKLILTITANYARKIDYRRMREIANSVGAYLLCDISHISGALTEPYLSQIGGSNSDLSYPFSPFEFADVVITTTHKSLRGPRGAMIFFRMPEYQQDHAHSLKNDISSSYFPTSQGSPQNHTIAALAVALKQANSPEFAIYQHSVHDNAAHFAEALKARGFKLRAGGGTETHLLLIDLHNKGIDGSRLEFMLDKIHILTNKIPLSYETANGITSRTASGEQPNGLKIGVPAMTTRSFTPVEFDKVAQYIDTAVSIGKRIQGQVDAADSLMNDAEKLIEYKKLVVKDEEVNVLGREVSAWVSDYPVPGGY</sequence>
<evidence type="ECO:0000313" key="14">
    <source>
        <dbReference type="Proteomes" id="UP000094336"/>
    </source>
</evidence>
<dbReference type="InterPro" id="IPR001085">
    <property type="entry name" value="Ser_HO-MeTrfase"/>
</dbReference>
<dbReference type="GeneID" id="30146424"/>
<comment type="cofactor">
    <cofactor evidence="2 11">
        <name>pyridoxal 5'-phosphate</name>
        <dbReference type="ChEBI" id="CHEBI:597326"/>
    </cofactor>
</comment>
<gene>
    <name evidence="13" type="ORF">BABINDRAFT_160980</name>
</gene>
<dbReference type="PANTHER" id="PTHR11680:SF57">
    <property type="entry name" value="SERINE HYDROXYMETHYLTRANSFERASE, MITOCHONDRIAL"/>
    <property type="match status" value="1"/>
</dbReference>
<evidence type="ECO:0000256" key="7">
    <source>
        <dbReference type="ARBA" id="ARBA00022898"/>
    </source>
</evidence>
<evidence type="ECO:0000256" key="9">
    <source>
        <dbReference type="ARBA" id="ARBA00032953"/>
    </source>
</evidence>
<dbReference type="InterPro" id="IPR049943">
    <property type="entry name" value="Ser_HO-MeTrfase-like"/>
</dbReference>
<dbReference type="GO" id="GO:0005739">
    <property type="term" value="C:mitochondrion"/>
    <property type="evidence" value="ECO:0007669"/>
    <property type="project" value="TreeGrafter"/>
</dbReference>
<dbReference type="RefSeq" id="XP_018986093.1">
    <property type="nucleotide sequence ID" value="XM_019128571.1"/>
</dbReference>
<dbReference type="EMBL" id="KV454429">
    <property type="protein sequence ID" value="ODQ80765.1"/>
    <property type="molecule type" value="Genomic_DNA"/>
</dbReference>
<comment type="catalytic activity">
    <reaction evidence="1">
        <text>(6R)-5,10-methylene-5,6,7,8-tetrahydrofolate + glycine + H2O = (6S)-5,6,7,8-tetrahydrofolate + L-serine</text>
        <dbReference type="Rhea" id="RHEA:15481"/>
        <dbReference type="ChEBI" id="CHEBI:15377"/>
        <dbReference type="ChEBI" id="CHEBI:15636"/>
        <dbReference type="ChEBI" id="CHEBI:33384"/>
        <dbReference type="ChEBI" id="CHEBI:57305"/>
        <dbReference type="ChEBI" id="CHEBI:57453"/>
        <dbReference type="EC" id="2.1.2.1"/>
    </reaction>
</comment>
<keyword evidence="14" id="KW-1185">Reference proteome</keyword>
<evidence type="ECO:0000256" key="8">
    <source>
        <dbReference type="ARBA" id="ARBA00031137"/>
    </source>
</evidence>
<evidence type="ECO:0000256" key="11">
    <source>
        <dbReference type="PIRSR" id="PIRSR000412-50"/>
    </source>
</evidence>